<evidence type="ECO:0000313" key="3">
    <source>
        <dbReference type="Proteomes" id="UP000500953"/>
    </source>
</evidence>
<accession>A0A6G9Z629</accession>
<reference evidence="2 3" key="1">
    <citation type="journal article" date="2019" name="ACS Chem. Biol.">
        <title>Identification and Mobilization of a Cryptic Antibiotic Biosynthesis Gene Locus from a Human-Pathogenic Nocardia Isolate.</title>
        <authorList>
            <person name="Herisse M."/>
            <person name="Ishida K."/>
            <person name="Porter J.L."/>
            <person name="Howden B."/>
            <person name="Hertweck C."/>
            <person name="Stinear T.P."/>
            <person name="Pidot S.J."/>
        </authorList>
    </citation>
    <scope>NUCLEOTIDE SEQUENCE [LARGE SCALE GENOMIC DNA]</scope>
    <source>
        <strain evidence="2 3">AUSMDU00012715</strain>
    </source>
</reference>
<name>A0A6G9Z629_9NOCA</name>
<dbReference type="EMBL" id="CP046173">
    <property type="protein sequence ID" value="QIS20616.1"/>
    <property type="molecule type" value="Genomic_DNA"/>
</dbReference>
<gene>
    <name evidence="2" type="ORF">F6W96_22265</name>
</gene>
<protein>
    <submittedName>
        <fullName evidence="2">DUF4365 domain-containing protein</fullName>
    </submittedName>
</protein>
<dbReference type="Pfam" id="PF14280">
    <property type="entry name" value="DUF4365"/>
    <property type="match status" value="1"/>
</dbReference>
<dbReference type="InterPro" id="IPR025375">
    <property type="entry name" value="DUF4365"/>
</dbReference>
<evidence type="ECO:0000259" key="1">
    <source>
        <dbReference type="Pfam" id="PF14280"/>
    </source>
</evidence>
<organism evidence="2 3">
    <name type="scientific">Nocardia terpenica</name>
    <dbReference type="NCBI Taxonomy" id="455432"/>
    <lineage>
        <taxon>Bacteria</taxon>
        <taxon>Bacillati</taxon>
        <taxon>Actinomycetota</taxon>
        <taxon>Actinomycetes</taxon>
        <taxon>Mycobacteriales</taxon>
        <taxon>Nocardiaceae</taxon>
        <taxon>Nocardia</taxon>
    </lineage>
</organism>
<feature type="domain" description="DUF4365" evidence="1">
    <location>
        <begin position="50"/>
        <end position="173"/>
    </location>
</feature>
<sequence>MRCVGTFPILVVRGSEIPTRVRRFALPLHRPGAHVNADVSIIKLRSAFLSAGWTVEELNSDYGDDLQVRIFDQGVATPYLFFVQAKHVEHGSKYRSRDGRYVSYRFERRHLESWETLWQPVVLTLWDVERDQIYWDIAQSLDWPPTSRNTGKCTIRFPTDNLLDEDGLACIRARTIARSQRHEAELDSVQVLIGRISELFDTEIDYDPSAERILITLPNGDADLTFFGSMGQMMAEAAERTGLDVATAYALMICMTSALLRCAEKHPFPLIRDGSVRPATGAKEILREAIRDQEISPDQSVADGLAWFIENHRDLVQDMENWLHR</sequence>
<dbReference type="AlphaFoldDB" id="A0A6G9Z629"/>
<proteinExistence type="predicted"/>
<evidence type="ECO:0000313" key="2">
    <source>
        <dbReference type="EMBL" id="QIS20616.1"/>
    </source>
</evidence>
<dbReference type="Proteomes" id="UP000500953">
    <property type="component" value="Chromosome"/>
</dbReference>